<dbReference type="InterPro" id="IPR011993">
    <property type="entry name" value="PH-like_dom_sf"/>
</dbReference>
<keyword evidence="3" id="KW-1185">Reference proteome</keyword>
<dbReference type="STRING" id="101091.A0A1C7NDU6"/>
<dbReference type="EMBL" id="LUGH01000235">
    <property type="protein sequence ID" value="OBZ87251.1"/>
    <property type="molecule type" value="Genomic_DNA"/>
</dbReference>
<protein>
    <recommendedName>
        <fullName evidence="1">PH domain-containing protein</fullName>
    </recommendedName>
</protein>
<dbReference type="Proteomes" id="UP000093000">
    <property type="component" value="Unassembled WGS sequence"/>
</dbReference>
<gene>
    <name evidence="2" type="ORF">A0J61_04699</name>
</gene>
<dbReference type="InParanoid" id="A0A1C7NDU6"/>
<dbReference type="SUPFAM" id="SSF50729">
    <property type="entry name" value="PH domain-like"/>
    <property type="match status" value="1"/>
</dbReference>
<evidence type="ECO:0000313" key="3">
    <source>
        <dbReference type="Proteomes" id="UP000093000"/>
    </source>
</evidence>
<dbReference type="Gene3D" id="2.30.29.30">
    <property type="entry name" value="Pleckstrin-homology domain (PH domain)/Phosphotyrosine-binding domain (PTB)"/>
    <property type="match status" value="1"/>
</dbReference>
<evidence type="ECO:0000313" key="2">
    <source>
        <dbReference type="EMBL" id="OBZ87251.1"/>
    </source>
</evidence>
<dbReference type="PROSITE" id="PS50003">
    <property type="entry name" value="PH_DOMAIN"/>
    <property type="match status" value="1"/>
</dbReference>
<sequence>MHIPTLVVSPPIEKDDFKQSVKSMDIFYDSHSTIQENDALRRPSIQKLFSSAFTNKSISIPIRSKQDDMSESIVLMAQQRKWSTQHTKRPLQWKEYRATITKSGYLKLYPICACHHYRHLIHMCLHQWNPYYSQASYKIDLQQEHPPSKWSLLKRSSPSFSLSLISPVDFTWSLESKERVFYFQTRQIKRSQAWYRTIYQSLPPSSKHALPKSIDLNLPELNLTIQLPLNDSEANIDLKSVRDSALALLNQYQHRPFGWNKKTVGVCWHYQPLDSLHWEVIPYGDHNTTYLIGPQLIEGPYTLELRQWTPSPSIPSPFLEGYLMQQDRRMLYAKSVGHYLFLYQLKTPKRRYRFLKKRKTAPSDYTSMPDALIGMVDLSEIKQEAMRFNQQAYTFQPLPHAVHASHSTLVKSDKLYTKSKLGRLHTFQQQLCLLTSSGDLYTFNKKNKLECHVSLKRQHCFIYSGEACCAYIGCLPNELPCRLFQSGKVVEQEEPSQCCFVIVYKKKQYLFLTRTRHEKEAWVQAIYSTF</sequence>
<comment type="caution">
    <text evidence="2">The sequence shown here is derived from an EMBL/GenBank/DDBJ whole genome shotgun (WGS) entry which is preliminary data.</text>
</comment>
<accession>A0A1C7NDU6</accession>
<reference evidence="2 3" key="1">
    <citation type="submission" date="2016-03" db="EMBL/GenBank/DDBJ databases">
        <title>Choanephora cucurbitarum.</title>
        <authorList>
            <person name="Min B."/>
            <person name="Park H."/>
            <person name="Park J.-H."/>
            <person name="Shin H.-D."/>
            <person name="Choi I.-G."/>
        </authorList>
    </citation>
    <scope>NUCLEOTIDE SEQUENCE [LARGE SCALE GENOMIC DNA]</scope>
    <source>
        <strain evidence="2 3">KUS-F28377</strain>
    </source>
</reference>
<name>A0A1C7NDU6_9FUNG</name>
<dbReference type="OrthoDB" id="2256349at2759"/>
<dbReference type="InterPro" id="IPR001849">
    <property type="entry name" value="PH_domain"/>
</dbReference>
<dbReference type="AlphaFoldDB" id="A0A1C7NDU6"/>
<organism evidence="2 3">
    <name type="scientific">Choanephora cucurbitarum</name>
    <dbReference type="NCBI Taxonomy" id="101091"/>
    <lineage>
        <taxon>Eukaryota</taxon>
        <taxon>Fungi</taxon>
        <taxon>Fungi incertae sedis</taxon>
        <taxon>Mucoromycota</taxon>
        <taxon>Mucoromycotina</taxon>
        <taxon>Mucoromycetes</taxon>
        <taxon>Mucorales</taxon>
        <taxon>Mucorineae</taxon>
        <taxon>Choanephoraceae</taxon>
        <taxon>Choanephoroideae</taxon>
        <taxon>Choanephora</taxon>
    </lineage>
</organism>
<feature type="domain" description="PH" evidence="1">
    <location>
        <begin position="499"/>
        <end position="530"/>
    </location>
</feature>
<evidence type="ECO:0000259" key="1">
    <source>
        <dbReference type="PROSITE" id="PS50003"/>
    </source>
</evidence>
<proteinExistence type="predicted"/>